<organism evidence="2 3">
    <name type="scientific">Mycoemilia scoparia</name>
    <dbReference type="NCBI Taxonomy" id="417184"/>
    <lineage>
        <taxon>Eukaryota</taxon>
        <taxon>Fungi</taxon>
        <taxon>Fungi incertae sedis</taxon>
        <taxon>Zoopagomycota</taxon>
        <taxon>Kickxellomycotina</taxon>
        <taxon>Kickxellomycetes</taxon>
        <taxon>Kickxellales</taxon>
        <taxon>Kickxellaceae</taxon>
        <taxon>Mycoemilia</taxon>
    </lineage>
</organism>
<feature type="compositionally biased region" description="Polar residues" evidence="1">
    <location>
        <begin position="123"/>
        <end position="135"/>
    </location>
</feature>
<evidence type="ECO:0000256" key="1">
    <source>
        <dbReference type="SAM" id="MobiDB-lite"/>
    </source>
</evidence>
<dbReference type="AlphaFoldDB" id="A0A9W7ZSD8"/>
<accession>A0A9W7ZSD8</accession>
<proteinExistence type="predicted"/>
<evidence type="ECO:0000313" key="3">
    <source>
        <dbReference type="Proteomes" id="UP001150538"/>
    </source>
</evidence>
<gene>
    <name evidence="2" type="ORF">H4219_004206</name>
</gene>
<dbReference type="EMBL" id="JANBPU010000137">
    <property type="protein sequence ID" value="KAJ1915636.1"/>
    <property type="molecule type" value="Genomic_DNA"/>
</dbReference>
<feature type="region of interest" description="Disordered" evidence="1">
    <location>
        <begin position="107"/>
        <end position="135"/>
    </location>
</feature>
<evidence type="ECO:0000313" key="2">
    <source>
        <dbReference type="EMBL" id="KAJ1915636.1"/>
    </source>
</evidence>
<name>A0A9W7ZSD8_9FUNG</name>
<reference evidence="2" key="1">
    <citation type="submission" date="2022-07" db="EMBL/GenBank/DDBJ databases">
        <title>Phylogenomic reconstructions and comparative analyses of Kickxellomycotina fungi.</title>
        <authorList>
            <person name="Reynolds N.K."/>
            <person name="Stajich J.E."/>
            <person name="Barry K."/>
            <person name="Grigoriev I.V."/>
            <person name="Crous P."/>
            <person name="Smith M.E."/>
        </authorList>
    </citation>
    <scope>NUCLEOTIDE SEQUENCE</scope>
    <source>
        <strain evidence="2">NBRC 100468</strain>
    </source>
</reference>
<keyword evidence="3" id="KW-1185">Reference proteome</keyword>
<dbReference type="OrthoDB" id="10662096at2759"/>
<dbReference type="Proteomes" id="UP001150538">
    <property type="component" value="Unassembled WGS sequence"/>
</dbReference>
<protein>
    <submittedName>
        <fullName evidence="2">Uncharacterized protein</fullName>
    </submittedName>
</protein>
<comment type="caution">
    <text evidence="2">The sequence shown here is derived from an EMBL/GenBank/DDBJ whole genome shotgun (WGS) entry which is preliminary data.</text>
</comment>
<sequence>MCKDTDSRVYDNKSTKELSRISSTSATTYFKWKSTTEDTNNVQYIPESPATRLFLLNRIIMMELEKGTGNIPTVCVALSTDRIRVVENEVPLFHALDKLSAKFTKRRAIDQKNQQKKRQKQQAGSDNQADPQSNHNDAKETLALDYFSTFDQQIYDTSTIWFNVDESIWEKAMKQRLSIHDSHIKYLKGAGKVIEAKAAIDFLVRLRHNLQCWRLVEPESGGIPYQNNKDFHKSNVDAMISLLTLLAGLEGGLGNIGRAALLEQRAKLLRDTLSRF</sequence>